<accession>A0A0H3AZB0</accession>
<dbReference type="EMBL" id="CP000950">
    <property type="protein sequence ID" value="ACA66641.1"/>
    <property type="molecule type" value="Genomic_DNA"/>
</dbReference>
<proteinExistence type="predicted"/>
<organism evidence="1">
    <name type="scientific">Yersinia pseudotuberculosis serotype O:3 (strain YPIII)</name>
    <dbReference type="NCBI Taxonomy" id="502800"/>
    <lineage>
        <taxon>Bacteria</taxon>
        <taxon>Pseudomonadati</taxon>
        <taxon>Pseudomonadota</taxon>
        <taxon>Gammaproteobacteria</taxon>
        <taxon>Enterobacterales</taxon>
        <taxon>Yersiniaceae</taxon>
        <taxon>Yersinia</taxon>
    </lineage>
</organism>
<name>A0A0H3AZB0_YERPY</name>
<gene>
    <name evidence="1" type="ordered locus">YPK_0330</name>
</gene>
<evidence type="ECO:0000313" key="1">
    <source>
        <dbReference type="EMBL" id="ACA66641.1"/>
    </source>
</evidence>
<protein>
    <submittedName>
        <fullName evidence="1">Uncharacterized protein</fullName>
    </submittedName>
</protein>
<dbReference type="AlphaFoldDB" id="A0A0H3AZB0"/>
<sequence length="44" mass="5039">MQQKNCITRVFAHKTTTFYAAEVLSSIISSINTQKIKYCTRLSL</sequence>
<dbReference type="KEGG" id="ypy:YPK_0330"/>
<reference evidence="1" key="1">
    <citation type="submission" date="2008-02" db="EMBL/GenBank/DDBJ databases">
        <title>Complete sequence of Yersinia pseudotuberculosis YPIII.</title>
        <authorList>
            <consortium name="US DOE Joint Genome Institute"/>
            <person name="Challacombe J.F."/>
            <person name="Bruce D."/>
            <person name="Detter J.C."/>
            <person name="Green L."/>
            <person name="Land M."/>
            <person name="Munk C."/>
            <person name="Lindler L.E."/>
            <person name="Nikolich M.P."/>
            <person name="Brettin T."/>
        </authorList>
    </citation>
    <scope>NUCLEOTIDE SEQUENCE</scope>
    <source>
        <strain evidence="1">YPIII</strain>
    </source>
</reference>